<keyword evidence="3" id="KW-1185">Reference proteome</keyword>
<dbReference type="PANTHER" id="PTHR36960:SF1">
    <property type="entry name" value="SI:DKEY-32E6.3"/>
    <property type="match status" value="1"/>
</dbReference>
<proteinExistence type="predicted"/>
<protein>
    <submittedName>
        <fullName evidence="2">Uncharacterized protein</fullName>
    </submittedName>
</protein>
<gene>
    <name evidence="2" type="ORF">CYMTET_18838</name>
</gene>
<evidence type="ECO:0000256" key="1">
    <source>
        <dbReference type="SAM" id="MobiDB-lite"/>
    </source>
</evidence>
<dbReference type="AlphaFoldDB" id="A0AAE0G7C1"/>
<reference evidence="2 3" key="1">
    <citation type="journal article" date="2015" name="Genome Biol. Evol.">
        <title>Comparative Genomics of a Bacterivorous Green Alga Reveals Evolutionary Causalities and Consequences of Phago-Mixotrophic Mode of Nutrition.</title>
        <authorList>
            <person name="Burns J.A."/>
            <person name="Paasch A."/>
            <person name="Narechania A."/>
            <person name="Kim E."/>
        </authorList>
    </citation>
    <scope>NUCLEOTIDE SEQUENCE [LARGE SCALE GENOMIC DNA]</scope>
    <source>
        <strain evidence="2 3">PLY_AMNH</strain>
    </source>
</reference>
<feature type="compositionally biased region" description="Polar residues" evidence="1">
    <location>
        <begin position="50"/>
        <end position="68"/>
    </location>
</feature>
<feature type="region of interest" description="Disordered" evidence="1">
    <location>
        <begin position="24"/>
        <end position="68"/>
    </location>
</feature>
<comment type="caution">
    <text evidence="2">The sequence shown here is derived from an EMBL/GenBank/DDBJ whole genome shotgun (WGS) entry which is preliminary data.</text>
</comment>
<dbReference type="EMBL" id="LGRX02008738">
    <property type="protein sequence ID" value="KAK3272891.1"/>
    <property type="molecule type" value="Genomic_DNA"/>
</dbReference>
<dbReference type="Proteomes" id="UP001190700">
    <property type="component" value="Unassembled WGS sequence"/>
</dbReference>
<evidence type="ECO:0000313" key="2">
    <source>
        <dbReference type="EMBL" id="KAK3272891.1"/>
    </source>
</evidence>
<accession>A0AAE0G7C1</accession>
<organism evidence="2 3">
    <name type="scientific">Cymbomonas tetramitiformis</name>
    <dbReference type="NCBI Taxonomy" id="36881"/>
    <lineage>
        <taxon>Eukaryota</taxon>
        <taxon>Viridiplantae</taxon>
        <taxon>Chlorophyta</taxon>
        <taxon>Pyramimonadophyceae</taxon>
        <taxon>Pyramimonadales</taxon>
        <taxon>Pyramimonadaceae</taxon>
        <taxon>Cymbomonas</taxon>
    </lineage>
</organism>
<dbReference type="PANTHER" id="PTHR36960">
    <property type="entry name" value="SI:DKEY-32E6.3"/>
    <property type="match status" value="1"/>
</dbReference>
<name>A0AAE0G7C1_9CHLO</name>
<evidence type="ECO:0000313" key="3">
    <source>
        <dbReference type="Proteomes" id="UP001190700"/>
    </source>
</evidence>
<sequence length="352" mass="38775">MGCQSSKQGSVSSAENHTKVEAFAATEQGGTSVVPEVQDTPGAVPAWMDTPTSPSHKTKPQKLQPSSIGGKNHLVLNFDVNRTIVMLDTVTNKSMEDIVNSVLADTAWGDTSADGTTWTLRCREPSVKTPKKGLVKYMKFLDTRLPGPENKKERDRLATSFTDNGQPGELLAKHFQLLRSTLLLPEEIKGTAAAKECGLHGDSAFIIPAFFKLLLQLKKDRRSFSLVFRSFGKELEEVAHELNMFCEGRHPAYPEACFDGTDGQPDMRLSFLAPENFGAYYRVDEGTALVLGTLEPPAALQNWDGVQPVEELLAPEESFGELSAVQDTMPRFDNLKSFLQQVRCSACYLKML</sequence>